<accession>A0A1F8GBR2</accession>
<dbReference type="Gene3D" id="3.40.30.10">
    <property type="entry name" value="Glutaredoxin"/>
    <property type="match status" value="1"/>
</dbReference>
<protein>
    <recommendedName>
        <fullName evidence="1">Thioredoxin domain-containing protein</fullName>
    </recommendedName>
</protein>
<reference evidence="2 3" key="1">
    <citation type="journal article" date="2016" name="Nat. Commun.">
        <title>Thousands of microbial genomes shed light on interconnected biogeochemical processes in an aquifer system.</title>
        <authorList>
            <person name="Anantharaman K."/>
            <person name="Brown C.T."/>
            <person name="Hug L.A."/>
            <person name="Sharon I."/>
            <person name="Castelle C.J."/>
            <person name="Probst A.J."/>
            <person name="Thomas B.C."/>
            <person name="Singh A."/>
            <person name="Wilkins M.J."/>
            <person name="Karaoz U."/>
            <person name="Brodie E.L."/>
            <person name="Williams K.H."/>
            <person name="Hubbard S.S."/>
            <person name="Banfield J.F."/>
        </authorList>
    </citation>
    <scope>NUCLEOTIDE SEQUENCE [LARGE SCALE GENOMIC DNA]</scope>
</reference>
<organism evidence="2 3">
    <name type="scientific">Candidatus Yanofskybacteria bacterium RIFCSPLOWO2_01_FULL_42_49</name>
    <dbReference type="NCBI Taxonomy" id="1802694"/>
    <lineage>
        <taxon>Bacteria</taxon>
        <taxon>Candidatus Yanofskyibacteriota</taxon>
    </lineage>
</organism>
<dbReference type="SUPFAM" id="SSF52833">
    <property type="entry name" value="Thioredoxin-like"/>
    <property type="match status" value="1"/>
</dbReference>
<evidence type="ECO:0000313" key="3">
    <source>
        <dbReference type="Proteomes" id="UP000178227"/>
    </source>
</evidence>
<dbReference type="EMBL" id="MGKI01000008">
    <property type="protein sequence ID" value="OGN22773.1"/>
    <property type="molecule type" value="Genomic_DNA"/>
</dbReference>
<sequence length="84" mass="9886">MLIEFYGKECGHCKKMDPLIEKLENELGINVQRMEIWHDESNEKKWADESRGICMGVPFFVNTDTQKTICGEASYEELKEWARK</sequence>
<dbReference type="InterPro" id="IPR036249">
    <property type="entry name" value="Thioredoxin-like_sf"/>
</dbReference>
<dbReference type="Proteomes" id="UP000178227">
    <property type="component" value="Unassembled WGS sequence"/>
</dbReference>
<dbReference type="AlphaFoldDB" id="A0A1F8GBR2"/>
<dbReference type="STRING" id="1802694.A2918_01385"/>
<evidence type="ECO:0000313" key="2">
    <source>
        <dbReference type="EMBL" id="OGN22773.1"/>
    </source>
</evidence>
<dbReference type="InterPro" id="IPR013766">
    <property type="entry name" value="Thioredoxin_domain"/>
</dbReference>
<dbReference type="Pfam" id="PF00085">
    <property type="entry name" value="Thioredoxin"/>
    <property type="match status" value="1"/>
</dbReference>
<dbReference type="PROSITE" id="PS51352">
    <property type="entry name" value="THIOREDOXIN_2"/>
    <property type="match status" value="1"/>
</dbReference>
<name>A0A1F8GBR2_9BACT</name>
<proteinExistence type="predicted"/>
<comment type="caution">
    <text evidence="2">The sequence shown here is derived from an EMBL/GenBank/DDBJ whole genome shotgun (WGS) entry which is preliminary data.</text>
</comment>
<dbReference type="CDD" id="cd02947">
    <property type="entry name" value="TRX_family"/>
    <property type="match status" value="1"/>
</dbReference>
<feature type="domain" description="Thioredoxin" evidence="1">
    <location>
        <begin position="1"/>
        <end position="84"/>
    </location>
</feature>
<gene>
    <name evidence="2" type="ORF">A2918_01385</name>
</gene>
<evidence type="ECO:0000259" key="1">
    <source>
        <dbReference type="PROSITE" id="PS51352"/>
    </source>
</evidence>